<evidence type="ECO:0000256" key="4">
    <source>
        <dbReference type="ARBA" id="ARBA00022692"/>
    </source>
</evidence>
<dbReference type="GO" id="GO:0016020">
    <property type="term" value="C:membrane"/>
    <property type="evidence" value="ECO:0007669"/>
    <property type="project" value="InterPro"/>
</dbReference>
<keyword evidence="5" id="KW-0378">Hydrolase</keyword>
<dbReference type="STRING" id="1121421.SAMN02745123_03736"/>
<dbReference type="RefSeq" id="WP_072917360.1">
    <property type="nucleotide sequence ID" value="NZ_FRAR01000033.1"/>
</dbReference>
<evidence type="ECO:0000256" key="1">
    <source>
        <dbReference type="ARBA" id="ARBA00022475"/>
    </source>
</evidence>
<reference evidence="10" key="1">
    <citation type="submission" date="2016-11" db="EMBL/GenBank/DDBJ databases">
        <authorList>
            <person name="Varghese N."/>
            <person name="Submissions S."/>
        </authorList>
    </citation>
    <scope>NUCLEOTIDE SEQUENCE [LARGE SCALE GENOMIC DNA]</scope>
    <source>
        <strain evidence="10">DSM 10349</strain>
    </source>
</reference>
<dbReference type="GO" id="GO:0009372">
    <property type="term" value="P:quorum sensing"/>
    <property type="evidence" value="ECO:0007669"/>
    <property type="project" value="UniProtKB-KW"/>
</dbReference>
<dbReference type="SMART" id="SM00793">
    <property type="entry name" value="AgrB"/>
    <property type="match status" value="1"/>
</dbReference>
<evidence type="ECO:0000313" key="10">
    <source>
        <dbReference type="Proteomes" id="UP000183997"/>
    </source>
</evidence>
<dbReference type="AlphaFoldDB" id="A0A1M6WQQ3"/>
<feature type="transmembrane region" description="Helical" evidence="8">
    <location>
        <begin position="145"/>
        <end position="162"/>
    </location>
</feature>
<keyword evidence="1" id="KW-1003">Cell membrane</keyword>
<evidence type="ECO:0000256" key="3">
    <source>
        <dbReference type="ARBA" id="ARBA00022670"/>
    </source>
</evidence>
<keyword evidence="2" id="KW-0673">Quorum sensing</keyword>
<keyword evidence="4 8" id="KW-0812">Transmembrane</keyword>
<dbReference type="InterPro" id="IPR006741">
    <property type="entry name" value="AgrB"/>
</dbReference>
<evidence type="ECO:0000256" key="8">
    <source>
        <dbReference type="SAM" id="Phobius"/>
    </source>
</evidence>
<evidence type="ECO:0000256" key="7">
    <source>
        <dbReference type="ARBA" id="ARBA00023136"/>
    </source>
</evidence>
<keyword evidence="10" id="KW-1185">Reference proteome</keyword>
<organism evidence="9 10">
    <name type="scientific">Desulforamulus aeronauticus DSM 10349</name>
    <dbReference type="NCBI Taxonomy" id="1121421"/>
    <lineage>
        <taxon>Bacteria</taxon>
        <taxon>Bacillati</taxon>
        <taxon>Bacillota</taxon>
        <taxon>Clostridia</taxon>
        <taxon>Eubacteriales</taxon>
        <taxon>Peptococcaceae</taxon>
        <taxon>Desulforamulus</taxon>
    </lineage>
</organism>
<dbReference type="GO" id="GO:0008233">
    <property type="term" value="F:peptidase activity"/>
    <property type="evidence" value="ECO:0007669"/>
    <property type="project" value="UniProtKB-KW"/>
</dbReference>
<proteinExistence type="predicted"/>
<protein>
    <submittedName>
        <fullName evidence="9">Accessory gene regulator B</fullName>
    </submittedName>
</protein>
<sequence>MNLSTLAGAIAVHVAETTGLEEEKIDTVRFGLEIILGALIKGIVLFSLAYLFGVLPHVVVGLITAGMFRMLSGDAHCTSYSRCLAFGVLVYLLIGKIALVMVPILTPTIILIVASLIAITSFLCTVKWVPGEVPYRTMSGPREILLFKFLSLVYLFVWLGLIR</sequence>
<dbReference type="Pfam" id="PF04647">
    <property type="entry name" value="AgrB"/>
    <property type="match status" value="1"/>
</dbReference>
<keyword evidence="7 8" id="KW-0472">Membrane</keyword>
<feature type="transmembrane region" description="Helical" evidence="8">
    <location>
        <begin position="43"/>
        <end position="68"/>
    </location>
</feature>
<evidence type="ECO:0000256" key="2">
    <source>
        <dbReference type="ARBA" id="ARBA00022654"/>
    </source>
</evidence>
<dbReference type="OrthoDB" id="2854767at2"/>
<feature type="transmembrane region" description="Helical" evidence="8">
    <location>
        <begin position="104"/>
        <end position="124"/>
    </location>
</feature>
<feature type="transmembrane region" description="Helical" evidence="8">
    <location>
        <begin position="80"/>
        <end position="98"/>
    </location>
</feature>
<evidence type="ECO:0000313" key="9">
    <source>
        <dbReference type="EMBL" id="SHK96048.1"/>
    </source>
</evidence>
<evidence type="ECO:0000256" key="6">
    <source>
        <dbReference type="ARBA" id="ARBA00022989"/>
    </source>
</evidence>
<name>A0A1M6WQQ3_9FIRM</name>
<dbReference type="Proteomes" id="UP000183997">
    <property type="component" value="Unassembled WGS sequence"/>
</dbReference>
<evidence type="ECO:0000256" key="5">
    <source>
        <dbReference type="ARBA" id="ARBA00022801"/>
    </source>
</evidence>
<dbReference type="EMBL" id="FRAR01000033">
    <property type="protein sequence ID" value="SHK96048.1"/>
    <property type="molecule type" value="Genomic_DNA"/>
</dbReference>
<keyword evidence="6 8" id="KW-1133">Transmembrane helix</keyword>
<dbReference type="GO" id="GO:0006508">
    <property type="term" value="P:proteolysis"/>
    <property type="evidence" value="ECO:0007669"/>
    <property type="project" value="UniProtKB-KW"/>
</dbReference>
<accession>A0A1M6WQQ3</accession>
<gene>
    <name evidence="9" type="ORF">SAMN02745123_03736</name>
</gene>
<keyword evidence="3" id="KW-0645">Protease</keyword>